<dbReference type="Proteomes" id="UP001347796">
    <property type="component" value="Unassembled WGS sequence"/>
</dbReference>
<feature type="chain" id="PRO_5043012492" evidence="1">
    <location>
        <begin position="25"/>
        <end position="188"/>
    </location>
</feature>
<organism evidence="2 3">
    <name type="scientific">Patella caerulea</name>
    <name type="common">Rayed Mediterranean limpet</name>
    <dbReference type="NCBI Taxonomy" id="87958"/>
    <lineage>
        <taxon>Eukaryota</taxon>
        <taxon>Metazoa</taxon>
        <taxon>Spiralia</taxon>
        <taxon>Lophotrochozoa</taxon>
        <taxon>Mollusca</taxon>
        <taxon>Gastropoda</taxon>
        <taxon>Patellogastropoda</taxon>
        <taxon>Patelloidea</taxon>
        <taxon>Patellidae</taxon>
        <taxon>Patella</taxon>
    </lineage>
</organism>
<dbReference type="AlphaFoldDB" id="A0AAN8K868"/>
<evidence type="ECO:0000313" key="2">
    <source>
        <dbReference type="EMBL" id="KAK6192037.1"/>
    </source>
</evidence>
<keyword evidence="1" id="KW-0732">Signal</keyword>
<accession>A0AAN8K868</accession>
<comment type="caution">
    <text evidence="2">The sequence shown here is derived from an EMBL/GenBank/DDBJ whole genome shotgun (WGS) entry which is preliminary data.</text>
</comment>
<protein>
    <submittedName>
        <fullName evidence="2">Uncharacterized protein</fullName>
    </submittedName>
</protein>
<evidence type="ECO:0000256" key="1">
    <source>
        <dbReference type="SAM" id="SignalP"/>
    </source>
</evidence>
<keyword evidence="3" id="KW-1185">Reference proteome</keyword>
<name>A0AAN8K868_PATCE</name>
<proteinExistence type="predicted"/>
<evidence type="ECO:0000313" key="3">
    <source>
        <dbReference type="Proteomes" id="UP001347796"/>
    </source>
</evidence>
<sequence>MEYLNLKLLVTILLPVCCAKFTEPKQYNTPIFNYKCLQAEVRCIHREAFILEAITQYNLGFLSSYEVKLACTELKTGDVCVKDSGCKKELAPKIRLMKWVCRNRRELFAGVKCWRSDQFREDAPICDKKIQKSCHYHKLVGTCLKSVIGKNKRCTRRQMHFYGGLLEAIDRIKNPDGRCNYSKNNNRG</sequence>
<reference evidence="2 3" key="1">
    <citation type="submission" date="2024-01" db="EMBL/GenBank/DDBJ databases">
        <title>The genome of the rayed Mediterranean limpet Patella caerulea (Linnaeus, 1758).</title>
        <authorList>
            <person name="Anh-Thu Weber A."/>
            <person name="Halstead-Nussloch G."/>
        </authorList>
    </citation>
    <scope>NUCLEOTIDE SEQUENCE [LARGE SCALE GENOMIC DNA]</scope>
    <source>
        <strain evidence="2">AATW-2023a</strain>
        <tissue evidence="2">Whole specimen</tissue>
    </source>
</reference>
<feature type="signal peptide" evidence="1">
    <location>
        <begin position="1"/>
        <end position="24"/>
    </location>
</feature>
<dbReference type="EMBL" id="JAZGQO010000002">
    <property type="protein sequence ID" value="KAK6192037.1"/>
    <property type="molecule type" value="Genomic_DNA"/>
</dbReference>
<gene>
    <name evidence="2" type="ORF">SNE40_003587</name>
</gene>